<dbReference type="AlphaFoldDB" id="K3X0V0"/>
<reference evidence="4" key="2">
    <citation type="submission" date="2010-04" db="EMBL/GenBank/DDBJ databases">
        <authorList>
            <person name="Buell R."/>
            <person name="Hamilton J."/>
            <person name="Hostetler J."/>
        </authorList>
    </citation>
    <scope>NUCLEOTIDE SEQUENCE [LARGE SCALE GENOMIC DNA]</scope>
    <source>
        <strain evidence="4">DAOM:BR144</strain>
    </source>
</reference>
<dbReference type="HOGENOM" id="CLU_052115_0_0_1"/>
<dbReference type="Proteomes" id="UP000019132">
    <property type="component" value="Unassembled WGS sequence"/>
</dbReference>
<dbReference type="Pfam" id="PF03061">
    <property type="entry name" value="4HBT"/>
    <property type="match status" value="1"/>
</dbReference>
<dbReference type="InParanoid" id="K3X0V0"/>
<dbReference type="OMA" id="MAWMEIC"/>
<dbReference type="CDD" id="cd03442">
    <property type="entry name" value="BFIT_BACH"/>
    <property type="match status" value="2"/>
</dbReference>
<reference evidence="4" key="1">
    <citation type="journal article" date="2010" name="Genome Biol.">
        <title>Genome sequence of the necrotrophic plant pathogen Pythium ultimum reveals original pathogenicity mechanisms and effector repertoire.</title>
        <authorList>
            <person name="Levesque C.A."/>
            <person name="Brouwer H."/>
            <person name="Cano L."/>
            <person name="Hamilton J.P."/>
            <person name="Holt C."/>
            <person name="Huitema E."/>
            <person name="Raffaele S."/>
            <person name="Robideau G.P."/>
            <person name="Thines M."/>
            <person name="Win J."/>
            <person name="Zerillo M.M."/>
            <person name="Beakes G.W."/>
            <person name="Boore J.L."/>
            <person name="Busam D."/>
            <person name="Dumas B."/>
            <person name="Ferriera S."/>
            <person name="Fuerstenberg S.I."/>
            <person name="Gachon C.M."/>
            <person name="Gaulin E."/>
            <person name="Govers F."/>
            <person name="Grenville-Briggs L."/>
            <person name="Horner N."/>
            <person name="Hostetler J."/>
            <person name="Jiang R.H."/>
            <person name="Johnson J."/>
            <person name="Krajaejun T."/>
            <person name="Lin H."/>
            <person name="Meijer H.J."/>
            <person name="Moore B."/>
            <person name="Morris P."/>
            <person name="Phuntmart V."/>
            <person name="Puiu D."/>
            <person name="Shetty J."/>
            <person name="Stajich J.E."/>
            <person name="Tripathy S."/>
            <person name="Wawra S."/>
            <person name="van West P."/>
            <person name="Whitty B.R."/>
            <person name="Coutinho P.M."/>
            <person name="Henrissat B."/>
            <person name="Martin F."/>
            <person name="Thomas P.D."/>
            <person name="Tyler B.M."/>
            <person name="De Vries R.P."/>
            <person name="Kamoun S."/>
            <person name="Yandell M."/>
            <person name="Tisserat N."/>
            <person name="Buell C.R."/>
        </authorList>
    </citation>
    <scope>NUCLEOTIDE SEQUENCE</scope>
    <source>
        <strain evidence="4">DAOM:BR144</strain>
    </source>
</reference>
<dbReference type="PROSITE" id="PS51770">
    <property type="entry name" value="HOTDOG_ACOT"/>
    <property type="match status" value="2"/>
</dbReference>
<name>K3X0V0_GLOUD</name>
<dbReference type="STRING" id="431595.K3X0V0"/>
<dbReference type="eggNOG" id="ENOG502S2P3">
    <property type="taxonomic scope" value="Eukaryota"/>
</dbReference>
<dbReference type="GO" id="GO:0005829">
    <property type="term" value="C:cytosol"/>
    <property type="evidence" value="ECO:0007669"/>
    <property type="project" value="TreeGrafter"/>
</dbReference>
<evidence type="ECO:0000313" key="3">
    <source>
        <dbReference type="EnsemblProtists" id="PYU1_T010849"/>
    </source>
</evidence>
<reference evidence="3" key="3">
    <citation type="submission" date="2015-02" db="UniProtKB">
        <authorList>
            <consortium name="EnsemblProtists"/>
        </authorList>
    </citation>
    <scope>IDENTIFICATION</scope>
    <source>
        <strain evidence="3">DAOM BR144</strain>
    </source>
</reference>
<evidence type="ECO:0000256" key="1">
    <source>
        <dbReference type="ARBA" id="ARBA00022801"/>
    </source>
</evidence>
<dbReference type="PANTHER" id="PTHR11049:SF24">
    <property type="entry name" value="CYTOSOLIC ACYL COENZYME A THIOESTER HYDROLASE"/>
    <property type="match status" value="1"/>
</dbReference>
<dbReference type="InterPro" id="IPR006683">
    <property type="entry name" value="Thioestr_dom"/>
</dbReference>
<evidence type="ECO:0000313" key="4">
    <source>
        <dbReference type="Proteomes" id="UP000019132"/>
    </source>
</evidence>
<evidence type="ECO:0000259" key="2">
    <source>
        <dbReference type="PROSITE" id="PS51770"/>
    </source>
</evidence>
<dbReference type="PANTHER" id="PTHR11049">
    <property type="entry name" value="ACYL COENZYME A THIOESTER HYDROLASE"/>
    <property type="match status" value="1"/>
</dbReference>
<dbReference type="VEuPathDB" id="FungiDB:PYU1_G010826"/>
<dbReference type="GO" id="GO:0006637">
    <property type="term" value="P:acyl-CoA metabolic process"/>
    <property type="evidence" value="ECO:0007669"/>
    <property type="project" value="TreeGrafter"/>
</dbReference>
<dbReference type="InterPro" id="IPR029069">
    <property type="entry name" value="HotDog_dom_sf"/>
</dbReference>
<accession>K3X0V0</accession>
<dbReference type="EMBL" id="GL376592">
    <property type="status" value="NOT_ANNOTATED_CDS"/>
    <property type="molecule type" value="Genomic_DNA"/>
</dbReference>
<dbReference type="InterPro" id="IPR033120">
    <property type="entry name" value="HOTDOG_ACOT"/>
</dbReference>
<dbReference type="GO" id="GO:0052816">
    <property type="term" value="F:long-chain fatty acyl-CoA hydrolase activity"/>
    <property type="evidence" value="ECO:0007669"/>
    <property type="project" value="TreeGrafter"/>
</dbReference>
<dbReference type="InterPro" id="IPR040170">
    <property type="entry name" value="Cytosol_ACT"/>
</dbReference>
<proteinExistence type="predicted"/>
<feature type="domain" description="HotDog ACOT-type" evidence="2">
    <location>
        <begin position="3"/>
        <end position="119"/>
    </location>
</feature>
<feature type="domain" description="HotDog ACOT-type" evidence="2">
    <location>
        <begin position="184"/>
        <end position="297"/>
    </location>
</feature>
<sequence length="349" mass="40054">MPAQIASKDTRLGFAEIIGDESLKGQRIRTGPILELMDVLGGSIAMQVAYGPIATIMFDRVELIKPVFHRDLIRLEGEVINMTRSAITIQCCGFRHDLQSGEYERTHSAIVTFVAINRFGKTQKGLPKLFDDEEELRQKQEAAGKRRELSARWRTLQDEVDKLSFIKATDLDLYEEKDEYVSVSDTEIEVRKRFLPKNLNVMNTLFGGDLLSWMDNAAIYCARHFTKNERMVTMSMNRILFKLPILASNIVTVKARIANVRRTCLEVEVEVFVSTPGESDMKKSHTGYFMVLNVDELDNPMRINKGLLVDESKQDDLRVMLKAQKRWQFEDEEKNLHLASIRPLDIDSY</sequence>
<organism evidence="3 4">
    <name type="scientific">Globisporangium ultimum (strain ATCC 200006 / CBS 805.95 / DAOM BR144)</name>
    <name type="common">Pythium ultimum</name>
    <dbReference type="NCBI Taxonomy" id="431595"/>
    <lineage>
        <taxon>Eukaryota</taxon>
        <taxon>Sar</taxon>
        <taxon>Stramenopiles</taxon>
        <taxon>Oomycota</taxon>
        <taxon>Peronosporomycetes</taxon>
        <taxon>Pythiales</taxon>
        <taxon>Pythiaceae</taxon>
        <taxon>Globisporangium</taxon>
    </lineage>
</organism>
<dbReference type="SUPFAM" id="SSF54637">
    <property type="entry name" value="Thioesterase/thiol ester dehydrase-isomerase"/>
    <property type="match status" value="2"/>
</dbReference>
<protein>
    <recommendedName>
        <fullName evidence="2">HotDog ACOT-type domain-containing protein</fullName>
    </recommendedName>
</protein>
<dbReference type="Gene3D" id="3.10.129.10">
    <property type="entry name" value="Hotdog Thioesterase"/>
    <property type="match status" value="2"/>
</dbReference>
<dbReference type="EnsemblProtists" id="PYU1_T010849">
    <property type="protein sequence ID" value="PYU1_T010849"/>
    <property type="gene ID" value="PYU1_G010826"/>
</dbReference>
<keyword evidence="1" id="KW-0378">Hydrolase</keyword>
<dbReference type="GO" id="GO:0009062">
    <property type="term" value="P:fatty acid catabolic process"/>
    <property type="evidence" value="ECO:0007669"/>
    <property type="project" value="TreeGrafter"/>
</dbReference>
<keyword evidence="4" id="KW-1185">Reference proteome</keyword>